<protein>
    <submittedName>
        <fullName evidence="2">Uncharacterized protein</fullName>
    </submittedName>
</protein>
<proteinExistence type="predicted"/>
<evidence type="ECO:0000313" key="2">
    <source>
        <dbReference type="EMBL" id="KAJ1966752.1"/>
    </source>
</evidence>
<gene>
    <name evidence="2" type="ORF">IWQ62_002276</name>
</gene>
<name>A0A9W8E7B5_9FUNG</name>
<comment type="caution">
    <text evidence="2">The sequence shown here is derived from an EMBL/GenBank/DDBJ whole genome shotgun (WGS) entry which is preliminary data.</text>
</comment>
<organism evidence="2 3">
    <name type="scientific">Dispira parvispora</name>
    <dbReference type="NCBI Taxonomy" id="1520584"/>
    <lineage>
        <taxon>Eukaryota</taxon>
        <taxon>Fungi</taxon>
        <taxon>Fungi incertae sedis</taxon>
        <taxon>Zoopagomycota</taxon>
        <taxon>Kickxellomycotina</taxon>
        <taxon>Dimargaritomycetes</taxon>
        <taxon>Dimargaritales</taxon>
        <taxon>Dimargaritaceae</taxon>
        <taxon>Dispira</taxon>
    </lineage>
</organism>
<evidence type="ECO:0000313" key="3">
    <source>
        <dbReference type="Proteomes" id="UP001150925"/>
    </source>
</evidence>
<accession>A0A9W8E7B5</accession>
<feature type="region of interest" description="Disordered" evidence="1">
    <location>
        <begin position="1"/>
        <end position="34"/>
    </location>
</feature>
<feature type="region of interest" description="Disordered" evidence="1">
    <location>
        <begin position="114"/>
        <end position="170"/>
    </location>
</feature>
<evidence type="ECO:0000256" key="1">
    <source>
        <dbReference type="SAM" id="MobiDB-lite"/>
    </source>
</evidence>
<sequence length="170" mass="18458">MFLFSGKYRTRKSSTTQSQSPITEQPTAGNIHNQKYLTADHELNMAGSGAGSRALHQPQGINDLLNELSDLHLDGTLPEEAHIETMGDLDGEEGDDQHLLDNPELLEELAQLAGEAVGPADLEDKSALNPLSSPPLRHQKRKPTLAPTSNPPVHVSEPYSEVDPTSHQSK</sequence>
<feature type="non-terminal residue" evidence="2">
    <location>
        <position position="170"/>
    </location>
</feature>
<dbReference type="EMBL" id="JANBPY010000461">
    <property type="protein sequence ID" value="KAJ1966752.1"/>
    <property type="molecule type" value="Genomic_DNA"/>
</dbReference>
<reference evidence="2" key="1">
    <citation type="submission" date="2022-07" db="EMBL/GenBank/DDBJ databases">
        <title>Phylogenomic reconstructions and comparative analyses of Kickxellomycotina fungi.</title>
        <authorList>
            <person name="Reynolds N.K."/>
            <person name="Stajich J.E."/>
            <person name="Barry K."/>
            <person name="Grigoriev I.V."/>
            <person name="Crous P."/>
            <person name="Smith M.E."/>
        </authorList>
    </citation>
    <scope>NUCLEOTIDE SEQUENCE</scope>
    <source>
        <strain evidence="2">RSA 1196</strain>
    </source>
</reference>
<dbReference type="AlphaFoldDB" id="A0A9W8E7B5"/>
<keyword evidence="3" id="KW-1185">Reference proteome</keyword>
<dbReference type="Proteomes" id="UP001150925">
    <property type="component" value="Unassembled WGS sequence"/>
</dbReference>
<feature type="compositionally biased region" description="Polar residues" evidence="1">
    <location>
        <begin position="21"/>
        <end position="34"/>
    </location>
</feature>